<comment type="catalytic activity">
    <reaction evidence="1">
        <text>ATP + protein L-histidine = ADP + protein N-phospho-L-histidine.</text>
        <dbReference type="EC" id="2.7.13.3"/>
    </reaction>
</comment>
<dbReference type="PRINTS" id="PR00344">
    <property type="entry name" value="BCTRLSENSOR"/>
</dbReference>
<dbReference type="SMART" id="SM00387">
    <property type="entry name" value="HATPase_c"/>
    <property type="match status" value="1"/>
</dbReference>
<dbReference type="EC" id="2.7.13.3" evidence="3"/>
<feature type="domain" description="Histidine kinase" evidence="11">
    <location>
        <begin position="154"/>
        <end position="360"/>
    </location>
</feature>
<keyword evidence="8" id="KW-1133">Transmembrane helix</keyword>
<dbReference type="InterPro" id="IPR036097">
    <property type="entry name" value="HisK_dim/P_sf"/>
</dbReference>
<dbReference type="PROSITE" id="PS50109">
    <property type="entry name" value="HIS_KIN"/>
    <property type="match status" value="1"/>
</dbReference>
<name>A0A7W9HKQ1_9PSEU</name>
<keyword evidence="5" id="KW-0808">Transferase</keyword>
<proteinExistence type="predicted"/>
<dbReference type="CDD" id="cd06225">
    <property type="entry name" value="HAMP"/>
    <property type="match status" value="1"/>
</dbReference>
<evidence type="ECO:0000256" key="4">
    <source>
        <dbReference type="ARBA" id="ARBA00022553"/>
    </source>
</evidence>
<sequence length="360" mass="38316">MLLVSGALLLGVNYLLVRSALPVPNSAPTTTSPLTVSEPQLVPDDPAGSQAQVSEMNIAQYRADVLRTLLVQSGIALVGSAVVALLLGRLAAAGMLRPVHQVVAAARRLGADNLHQRIRLSGPKDELTELADTFDQMLSRLEKSFDSQRRFVANASHELRTPLATQRTLVEVAMGRPGDSASLRELGERLLVMNARSEALIEGLLVLASSDQGLEHPEDIRLDHVVARVVGACRQAFVDAAVTVHTTLAPRVVRSDPVLLEQLVRNLVDNAVKYNNGGAIWVRVGGSPALEVANTGPPVPKDKIPMLFEPFVQLRRERVAANQGVGLGLSIVQSIARAHGGSVQALPRQDGGLVVGVSLP</sequence>
<dbReference type="GO" id="GO:0005886">
    <property type="term" value="C:plasma membrane"/>
    <property type="evidence" value="ECO:0007669"/>
    <property type="project" value="UniProtKB-SubCell"/>
</dbReference>
<dbReference type="RefSeq" id="WP_246477829.1">
    <property type="nucleotide sequence ID" value="NZ_JACHMO010000001.1"/>
</dbReference>
<evidence type="ECO:0000313" key="14">
    <source>
        <dbReference type="Proteomes" id="UP000552097"/>
    </source>
</evidence>
<keyword evidence="6" id="KW-0812">Transmembrane</keyword>
<dbReference type="PANTHER" id="PTHR45436">
    <property type="entry name" value="SENSOR HISTIDINE KINASE YKOH"/>
    <property type="match status" value="1"/>
</dbReference>
<dbReference type="GO" id="GO:0000155">
    <property type="term" value="F:phosphorelay sensor kinase activity"/>
    <property type="evidence" value="ECO:0007669"/>
    <property type="project" value="InterPro"/>
</dbReference>
<dbReference type="InterPro" id="IPR003660">
    <property type="entry name" value="HAMP_dom"/>
</dbReference>
<keyword evidence="4" id="KW-0597">Phosphoprotein</keyword>
<dbReference type="InterPro" id="IPR004358">
    <property type="entry name" value="Sig_transdc_His_kin-like_C"/>
</dbReference>
<dbReference type="Pfam" id="PF02518">
    <property type="entry name" value="HATPase_c"/>
    <property type="match status" value="1"/>
</dbReference>
<dbReference type="InterPro" id="IPR003661">
    <property type="entry name" value="HisK_dim/P_dom"/>
</dbReference>
<dbReference type="CDD" id="cd00075">
    <property type="entry name" value="HATPase"/>
    <property type="match status" value="1"/>
</dbReference>
<dbReference type="SMART" id="SM00388">
    <property type="entry name" value="HisKA"/>
    <property type="match status" value="1"/>
</dbReference>
<evidence type="ECO:0000256" key="10">
    <source>
        <dbReference type="ARBA" id="ARBA00023136"/>
    </source>
</evidence>
<evidence type="ECO:0000256" key="5">
    <source>
        <dbReference type="ARBA" id="ARBA00022679"/>
    </source>
</evidence>
<dbReference type="Pfam" id="PF00512">
    <property type="entry name" value="HisKA"/>
    <property type="match status" value="1"/>
</dbReference>
<dbReference type="SMART" id="SM00304">
    <property type="entry name" value="HAMP"/>
    <property type="match status" value="1"/>
</dbReference>
<reference evidence="13 14" key="1">
    <citation type="submission" date="2020-08" db="EMBL/GenBank/DDBJ databases">
        <title>Sequencing the genomes of 1000 actinobacteria strains.</title>
        <authorList>
            <person name="Klenk H.-P."/>
        </authorList>
    </citation>
    <scope>NUCLEOTIDE SEQUENCE [LARGE SCALE GENOMIC DNA]</scope>
    <source>
        <strain evidence="13 14">DSM 45486</strain>
    </source>
</reference>
<dbReference type="InterPro" id="IPR003594">
    <property type="entry name" value="HATPase_dom"/>
</dbReference>
<evidence type="ECO:0000256" key="1">
    <source>
        <dbReference type="ARBA" id="ARBA00000085"/>
    </source>
</evidence>
<organism evidence="13 14">
    <name type="scientific">Saccharothrix ecbatanensis</name>
    <dbReference type="NCBI Taxonomy" id="1105145"/>
    <lineage>
        <taxon>Bacteria</taxon>
        <taxon>Bacillati</taxon>
        <taxon>Actinomycetota</taxon>
        <taxon>Actinomycetes</taxon>
        <taxon>Pseudonocardiales</taxon>
        <taxon>Pseudonocardiaceae</taxon>
        <taxon>Saccharothrix</taxon>
    </lineage>
</organism>
<comment type="subcellular location">
    <subcellularLocation>
        <location evidence="2">Cell membrane</location>
    </subcellularLocation>
</comment>
<gene>
    <name evidence="13" type="ORF">F4560_003491</name>
</gene>
<dbReference type="Gene3D" id="6.10.340.10">
    <property type="match status" value="1"/>
</dbReference>
<keyword evidence="14" id="KW-1185">Reference proteome</keyword>
<keyword evidence="10" id="KW-0472">Membrane</keyword>
<dbReference type="CDD" id="cd00082">
    <property type="entry name" value="HisKA"/>
    <property type="match status" value="1"/>
</dbReference>
<dbReference type="PANTHER" id="PTHR45436:SF5">
    <property type="entry name" value="SENSOR HISTIDINE KINASE TRCS"/>
    <property type="match status" value="1"/>
</dbReference>
<feature type="domain" description="HAMP" evidence="12">
    <location>
        <begin position="93"/>
        <end position="146"/>
    </location>
</feature>
<evidence type="ECO:0000259" key="12">
    <source>
        <dbReference type="PROSITE" id="PS50885"/>
    </source>
</evidence>
<dbReference type="Gene3D" id="1.10.287.130">
    <property type="match status" value="1"/>
</dbReference>
<evidence type="ECO:0000256" key="7">
    <source>
        <dbReference type="ARBA" id="ARBA00022777"/>
    </source>
</evidence>
<dbReference type="SUPFAM" id="SSF55874">
    <property type="entry name" value="ATPase domain of HSP90 chaperone/DNA topoisomerase II/histidine kinase"/>
    <property type="match status" value="1"/>
</dbReference>
<evidence type="ECO:0000256" key="6">
    <source>
        <dbReference type="ARBA" id="ARBA00022692"/>
    </source>
</evidence>
<dbReference type="Gene3D" id="3.30.565.10">
    <property type="entry name" value="Histidine kinase-like ATPase, C-terminal domain"/>
    <property type="match status" value="1"/>
</dbReference>
<evidence type="ECO:0000256" key="2">
    <source>
        <dbReference type="ARBA" id="ARBA00004236"/>
    </source>
</evidence>
<keyword evidence="7 13" id="KW-0418">Kinase</keyword>
<dbReference type="EMBL" id="JACHMO010000001">
    <property type="protein sequence ID" value="MBB5803723.1"/>
    <property type="molecule type" value="Genomic_DNA"/>
</dbReference>
<dbReference type="SUPFAM" id="SSF158472">
    <property type="entry name" value="HAMP domain-like"/>
    <property type="match status" value="1"/>
</dbReference>
<evidence type="ECO:0000313" key="13">
    <source>
        <dbReference type="EMBL" id="MBB5803723.1"/>
    </source>
</evidence>
<dbReference type="AlphaFoldDB" id="A0A7W9HKQ1"/>
<protein>
    <recommendedName>
        <fullName evidence="3">histidine kinase</fullName>
        <ecNumber evidence="3">2.7.13.3</ecNumber>
    </recommendedName>
</protein>
<dbReference type="PROSITE" id="PS50885">
    <property type="entry name" value="HAMP"/>
    <property type="match status" value="1"/>
</dbReference>
<dbReference type="InterPro" id="IPR036890">
    <property type="entry name" value="HATPase_C_sf"/>
</dbReference>
<dbReference type="Pfam" id="PF00672">
    <property type="entry name" value="HAMP"/>
    <property type="match status" value="1"/>
</dbReference>
<dbReference type="SUPFAM" id="SSF47384">
    <property type="entry name" value="Homodimeric domain of signal transducing histidine kinase"/>
    <property type="match status" value="1"/>
</dbReference>
<evidence type="ECO:0000256" key="3">
    <source>
        <dbReference type="ARBA" id="ARBA00012438"/>
    </source>
</evidence>
<evidence type="ECO:0000259" key="11">
    <source>
        <dbReference type="PROSITE" id="PS50109"/>
    </source>
</evidence>
<evidence type="ECO:0000256" key="8">
    <source>
        <dbReference type="ARBA" id="ARBA00022989"/>
    </source>
</evidence>
<evidence type="ECO:0000256" key="9">
    <source>
        <dbReference type="ARBA" id="ARBA00023012"/>
    </source>
</evidence>
<comment type="caution">
    <text evidence="13">The sequence shown here is derived from an EMBL/GenBank/DDBJ whole genome shotgun (WGS) entry which is preliminary data.</text>
</comment>
<accession>A0A7W9HKQ1</accession>
<keyword evidence="9" id="KW-0902">Two-component regulatory system</keyword>
<dbReference type="InterPro" id="IPR050428">
    <property type="entry name" value="TCS_sensor_his_kinase"/>
</dbReference>
<dbReference type="Proteomes" id="UP000552097">
    <property type="component" value="Unassembled WGS sequence"/>
</dbReference>
<dbReference type="InterPro" id="IPR005467">
    <property type="entry name" value="His_kinase_dom"/>
</dbReference>